<dbReference type="PIRSF" id="PIRSF006281">
    <property type="entry name" value="MdoG"/>
    <property type="match status" value="1"/>
</dbReference>
<dbReference type="SUPFAM" id="SSF74650">
    <property type="entry name" value="Galactose mutarotase-like"/>
    <property type="match status" value="1"/>
</dbReference>
<comment type="caution">
    <text evidence="7">The sequence shown here is derived from an EMBL/GenBank/DDBJ whole genome shotgun (WGS) entry which is preliminary data.</text>
</comment>
<dbReference type="Gene3D" id="2.70.98.10">
    <property type="match status" value="1"/>
</dbReference>
<comment type="pathway">
    <text evidence="2">Glycan metabolism; osmoregulated periplasmic glucan (OPG) biosynthesis.</text>
</comment>
<gene>
    <name evidence="7" type="ORF">PZ740_12885</name>
</gene>
<dbReference type="InterPro" id="IPR013783">
    <property type="entry name" value="Ig-like_fold"/>
</dbReference>
<protein>
    <submittedName>
        <fullName evidence="7">Glucan biosynthesis protein D</fullName>
    </submittedName>
</protein>
<evidence type="ECO:0000313" key="7">
    <source>
        <dbReference type="EMBL" id="MDF1587274.1"/>
    </source>
</evidence>
<evidence type="ECO:0000313" key="8">
    <source>
        <dbReference type="Proteomes" id="UP001301140"/>
    </source>
</evidence>
<dbReference type="RefSeq" id="WP_327789693.1">
    <property type="nucleotide sequence ID" value="NZ_JARGEQ010000126.1"/>
</dbReference>
<dbReference type="SUPFAM" id="SSF81296">
    <property type="entry name" value="E set domains"/>
    <property type="match status" value="1"/>
</dbReference>
<keyword evidence="8" id="KW-1185">Reference proteome</keyword>
<keyword evidence="4" id="KW-0732">Signal</keyword>
<dbReference type="InterPro" id="IPR007444">
    <property type="entry name" value="Glucan_biosyn_MdoG_C"/>
</dbReference>
<dbReference type="GO" id="GO:0051274">
    <property type="term" value="P:beta-glucan biosynthetic process"/>
    <property type="evidence" value="ECO:0007669"/>
    <property type="project" value="TreeGrafter"/>
</dbReference>
<reference evidence="7 8" key="1">
    <citation type="submission" date="2023-03" db="EMBL/GenBank/DDBJ databases">
        <title>YIM 152171 draft genome.</title>
        <authorList>
            <person name="Yang Z."/>
        </authorList>
    </citation>
    <scope>NUCLEOTIDE SEQUENCE [LARGE SCALE GENOMIC DNA]</scope>
    <source>
        <strain evidence="7 8">YIM 152171</strain>
    </source>
</reference>
<sequence>MRSARHDRRSFMLSAASLATTLGLLSQARAEEAGGLRLGPPQPFSFEALVTLARARAAAPYEAPPRPAPELVQAIDYDAHGKLRFRPEHALWGREGSVYPVTFMHLGRYFTKSVRMHALEGGEAREVLYSPDYFTIDGDSPAARLPAGTPAFAGFWLRESRRLGEWSGREPWVTFLGASYFRTVGELGQVGLSARGIALDVAAAEPEEFPDFTAFWISPAARESDPVTVLALLEGPSLAGAYRFVIRRDGGVVMDVDKHLFLRRDIEQLGIAPLTSMFWYGEYPGSHAHDWRPEVHDSDGLAIWTGAGEHIWRPANNPPRITTSSFLDDAPRGFGLSQRDRNYDHYLDGVDYHRRPSCWIEPLESWGRGMVQLVEIPTDDEIYDNIVAFWRPEAPARAGDALRFRYRMHWLAEEPYFPADLARAVATRLGRGGEPGKVRQEGLLKFVVEFDGPILKSIPWGVRPTVVATASRGRVSLQRAEPIWHTPRWRAEFDLAAEGSEPIDLRLFMELDGKPLTETWLYQWHPEVLG</sequence>
<dbReference type="Proteomes" id="UP001301140">
    <property type="component" value="Unassembled WGS sequence"/>
</dbReference>
<evidence type="ECO:0000256" key="2">
    <source>
        <dbReference type="ARBA" id="ARBA00005001"/>
    </source>
</evidence>
<dbReference type="Gene3D" id="2.60.40.10">
    <property type="entry name" value="Immunoglobulins"/>
    <property type="match status" value="1"/>
</dbReference>
<proteinExistence type="inferred from homology"/>
<dbReference type="GO" id="GO:0030246">
    <property type="term" value="F:carbohydrate binding"/>
    <property type="evidence" value="ECO:0007669"/>
    <property type="project" value="InterPro"/>
</dbReference>
<dbReference type="Pfam" id="PF04349">
    <property type="entry name" value="MdoG"/>
    <property type="match status" value="1"/>
</dbReference>
<accession>A0AAP4D6D3</accession>
<evidence type="ECO:0000256" key="5">
    <source>
        <dbReference type="ARBA" id="ARBA00022764"/>
    </source>
</evidence>
<dbReference type="PANTHER" id="PTHR30504:SF3">
    <property type="entry name" value="GLUCANS BIOSYNTHESIS PROTEIN D"/>
    <property type="match status" value="1"/>
</dbReference>
<keyword evidence="5" id="KW-0574">Periplasm</keyword>
<dbReference type="GO" id="GO:0030288">
    <property type="term" value="C:outer membrane-bounded periplasmic space"/>
    <property type="evidence" value="ECO:0007669"/>
    <property type="project" value="TreeGrafter"/>
</dbReference>
<evidence type="ECO:0000259" key="6">
    <source>
        <dbReference type="Pfam" id="PF04349"/>
    </source>
</evidence>
<name>A0AAP4D6D3_9PROT</name>
<dbReference type="PANTHER" id="PTHR30504">
    <property type="entry name" value="GLUCANS BIOSYNTHESIS PROTEIN"/>
    <property type="match status" value="1"/>
</dbReference>
<organism evidence="7 8">
    <name type="scientific">Marinimicrococcus flavescens</name>
    <dbReference type="NCBI Taxonomy" id="3031815"/>
    <lineage>
        <taxon>Bacteria</taxon>
        <taxon>Pseudomonadati</taxon>
        <taxon>Pseudomonadota</taxon>
        <taxon>Alphaproteobacteria</taxon>
        <taxon>Geminicoccales</taxon>
        <taxon>Geminicoccaceae</taxon>
        <taxon>Marinimicrococcus</taxon>
    </lineage>
</organism>
<dbReference type="InterPro" id="IPR014756">
    <property type="entry name" value="Ig_E-set"/>
</dbReference>
<dbReference type="GO" id="GO:0003824">
    <property type="term" value="F:catalytic activity"/>
    <property type="evidence" value="ECO:0007669"/>
    <property type="project" value="InterPro"/>
</dbReference>
<dbReference type="InterPro" id="IPR006311">
    <property type="entry name" value="TAT_signal"/>
</dbReference>
<comment type="subcellular location">
    <subcellularLocation>
        <location evidence="1">Periplasm</location>
    </subcellularLocation>
</comment>
<dbReference type="EMBL" id="JARGEQ010000126">
    <property type="protein sequence ID" value="MDF1587274.1"/>
    <property type="molecule type" value="Genomic_DNA"/>
</dbReference>
<evidence type="ECO:0000256" key="1">
    <source>
        <dbReference type="ARBA" id="ARBA00004418"/>
    </source>
</evidence>
<comment type="similarity">
    <text evidence="3">Belongs to the OpgD/OpgG family.</text>
</comment>
<evidence type="ECO:0000256" key="3">
    <source>
        <dbReference type="ARBA" id="ARBA00009284"/>
    </source>
</evidence>
<dbReference type="InterPro" id="IPR014438">
    <property type="entry name" value="Glucan_biosyn_MdoG/MdoD"/>
</dbReference>
<dbReference type="InterPro" id="IPR011013">
    <property type="entry name" value="Gal_mutarotase_sf_dom"/>
</dbReference>
<evidence type="ECO:0000256" key="4">
    <source>
        <dbReference type="ARBA" id="ARBA00022729"/>
    </source>
</evidence>
<dbReference type="AlphaFoldDB" id="A0AAP4D6D3"/>
<feature type="domain" description="Glucan biosynthesis periplasmic MdoG C-terminal" evidence="6">
    <location>
        <begin position="44"/>
        <end position="524"/>
    </location>
</feature>
<dbReference type="PROSITE" id="PS51318">
    <property type="entry name" value="TAT"/>
    <property type="match status" value="1"/>
</dbReference>
<dbReference type="InterPro" id="IPR014718">
    <property type="entry name" value="GH-type_carb-bd"/>
</dbReference>